<feature type="transmembrane region" description="Helical" evidence="13">
    <location>
        <begin position="256"/>
        <end position="278"/>
    </location>
</feature>
<evidence type="ECO:0000256" key="13">
    <source>
        <dbReference type="SAM" id="Phobius"/>
    </source>
</evidence>
<evidence type="ECO:0000256" key="7">
    <source>
        <dbReference type="ARBA" id="ARBA00022958"/>
    </source>
</evidence>
<sequence>MNKFGNQTNFDSEEDEKTVFVGNYQRQRRKSVVGSCRNADSRSRTPSPTDCASIEKEPQESSYVSSEQNDRIVINVGGCRHETFRSTLRIFPDTRLGWIAIKGKSCIDAYDPIRDEYFFDRHPHAFSQIINYYRTGKLHAPSDICGPMFEAELSYWGLNEKIMEPCCWSKYTEHRDAEENLKVFDNQMLRPQEEQNFQEFYYLEEKNTNANNTNNAMLDSLNSSVWNKNKTSSFFRFKKKVWLLFEKHNSCLAARIISMVSLLFILLSVLSLCFQTMLEIAHPNQLYSDLLLSLDIASFVWLVMELFLRFISAPSKTSFLLNFLNLIDLIVIIPYLGHFCTLGRNGYIKQRTLGVWNRSWFHVMAIARLFRLFRFFRLSTGLQILKHTLIASSKELLLLLLLLAIPVAIFATIVFYCENSSSNSTKFKTIPESFWWAVVTMTTVGYGDIVPTTTIGKFFGVLCALCGVLIIALPVSIIGNNFKLFYHYAQARLKQPFQQKSALVGAANALVSESINQAHGINEDQESSHSNSTNVYKDITQSKRFQRERSSLYVTTHTQKISPRRTLSESFTINKQDNAFLTMNKSGKSIQNNVEKAHINGGFSSAESIGKIDYLSEHHSLSVRPNSEKIYMDSKRSSITSSGFCAIPMSVLSPCELVENINDESSDLQDGLSKPQKPMLERNGSNLKTELNFQIQNLNDYPSNGCSKIDFVQNKMFLYKDNRKRSNNHLHVPEPEGLHELLS</sequence>
<dbReference type="Proteomes" id="UP001652625">
    <property type="component" value="Chromosome 14"/>
</dbReference>
<evidence type="ECO:0000256" key="2">
    <source>
        <dbReference type="ARBA" id="ARBA00022448"/>
    </source>
</evidence>
<protein>
    <submittedName>
        <fullName evidence="16">Potassium voltage-gated channel protein Shaw isoform X1</fullName>
    </submittedName>
</protein>
<dbReference type="InterPro" id="IPR000210">
    <property type="entry name" value="BTB/POZ_dom"/>
</dbReference>
<feature type="transmembrane region" description="Helical" evidence="13">
    <location>
        <begin position="320"/>
        <end position="339"/>
    </location>
</feature>
<evidence type="ECO:0000256" key="11">
    <source>
        <dbReference type="ARBA" id="ARBA00023303"/>
    </source>
</evidence>
<evidence type="ECO:0000256" key="8">
    <source>
        <dbReference type="ARBA" id="ARBA00022989"/>
    </source>
</evidence>
<comment type="subcellular location">
    <subcellularLocation>
        <location evidence="1">Membrane</location>
        <topology evidence="1">Multi-pass membrane protein</topology>
    </subcellularLocation>
</comment>
<keyword evidence="15" id="KW-1185">Reference proteome</keyword>
<evidence type="ECO:0000256" key="4">
    <source>
        <dbReference type="ARBA" id="ARBA00022692"/>
    </source>
</evidence>
<dbReference type="InterPro" id="IPR028325">
    <property type="entry name" value="VG_K_chnl"/>
</dbReference>
<dbReference type="PRINTS" id="PR01498">
    <property type="entry name" value="SHAWCHANNEL"/>
</dbReference>
<dbReference type="InterPro" id="IPR003131">
    <property type="entry name" value="T1-type_BTB"/>
</dbReference>
<dbReference type="SUPFAM" id="SSF54695">
    <property type="entry name" value="POZ domain"/>
    <property type="match status" value="1"/>
</dbReference>
<dbReference type="Gene3D" id="1.20.120.350">
    <property type="entry name" value="Voltage-gated potassium channels. Chain C"/>
    <property type="match status" value="1"/>
</dbReference>
<keyword evidence="11" id="KW-0407">Ion channel</keyword>
<name>A0ABM4DGB0_HYDVU</name>
<keyword evidence="8 13" id="KW-1133">Transmembrane helix</keyword>
<dbReference type="GeneID" id="101241012"/>
<feature type="transmembrane region" description="Helical" evidence="13">
    <location>
        <begin position="290"/>
        <end position="308"/>
    </location>
</feature>
<dbReference type="PANTHER" id="PTHR11537">
    <property type="entry name" value="VOLTAGE-GATED POTASSIUM CHANNEL"/>
    <property type="match status" value="1"/>
</dbReference>
<evidence type="ECO:0000256" key="9">
    <source>
        <dbReference type="ARBA" id="ARBA00023065"/>
    </source>
</evidence>
<dbReference type="Pfam" id="PF00520">
    <property type="entry name" value="Ion_trans"/>
    <property type="match status" value="1"/>
</dbReference>
<evidence type="ECO:0000256" key="3">
    <source>
        <dbReference type="ARBA" id="ARBA00022538"/>
    </source>
</evidence>
<dbReference type="PRINTS" id="PR00169">
    <property type="entry name" value="KCHANNEL"/>
</dbReference>
<keyword evidence="2" id="KW-0813">Transport</keyword>
<dbReference type="PRINTS" id="PR01491">
    <property type="entry name" value="KVCHANNEL"/>
</dbReference>
<keyword evidence="7" id="KW-0630">Potassium</keyword>
<keyword evidence="5" id="KW-0631">Potassium channel</keyword>
<dbReference type="SMART" id="SM00225">
    <property type="entry name" value="BTB"/>
    <property type="match status" value="1"/>
</dbReference>
<evidence type="ECO:0000259" key="14">
    <source>
        <dbReference type="SMART" id="SM00225"/>
    </source>
</evidence>
<organism evidence="15 16">
    <name type="scientific">Hydra vulgaris</name>
    <name type="common">Hydra</name>
    <name type="synonym">Hydra attenuata</name>
    <dbReference type="NCBI Taxonomy" id="6087"/>
    <lineage>
        <taxon>Eukaryota</taxon>
        <taxon>Metazoa</taxon>
        <taxon>Cnidaria</taxon>
        <taxon>Hydrozoa</taxon>
        <taxon>Hydroidolina</taxon>
        <taxon>Anthoathecata</taxon>
        <taxon>Aplanulata</taxon>
        <taxon>Hydridae</taxon>
        <taxon>Hydra</taxon>
    </lineage>
</organism>
<dbReference type="RefSeq" id="XP_065673476.1">
    <property type="nucleotide sequence ID" value="XM_065817404.1"/>
</dbReference>
<evidence type="ECO:0000256" key="12">
    <source>
        <dbReference type="SAM" id="MobiDB-lite"/>
    </source>
</evidence>
<dbReference type="Pfam" id="PF02214">
    <property type="entry name" value="BTB_2"/>
    <property type="match status" value="1"/>
</dbReference>
<proteinExistence type="predicted"/>
<feature type="transmembrane region" description="Helical" evidence="13">
    <location>
        <begin position="396"/>
        <end position="416"/>
    </location>
</feature>
<dbReference type="PANTHER" id="PTHR11537:SF252">
    <property type="entry name" value="POTASSIUM VOLTAGE-GATED CHANNEL PROTEIN SHAW"/>
    <property type="match status" value="1"/>
</dbReference>
<accession>A0ABM4DGB0</accession>
<evidence type="ECO:0000313" key="15">
    <source>
        <dbReference type="Proteomes" id="UP001652625"/>
    </source>
</evidence>
<keyword evidence="9" id="KW-0406">Ion transport</keyword>
<feature type="region of interest" description="Disordered" evidence="12">
    <location>
        <begin position="1"/>
        <end position="67"/>
    </location>
</feature>
<feature type="domain" description="BTB" evidence="14">
    <location>
        <begin position="70"/>
        <end position="174"/>
    </location>
</feature>
<dbReference type="SUPFAM" id="SSF81324">
    <property type="entry name" value="Voltage-gated potassium channels"/>
    <property type="match status" value="1"/>
</dbReference>
<dbReference type="CDD" id="cd18379">
    <property type="entry name" value="BTB_POZ_Kv3_KCNC"/>
    <property type="match status" value="1"/>
</dbReference>
<feature type="compositionally biased region" description="Polar residues" evidence="12">
    <location>
        <begin position="1"/>
        <end position="10"/>
    </location>
</feature>
<dbReference type="InterPro" id="IPR027359">
    <property type="entry name" value="Volt_channel_dom_sf"/>
</dbReference>
<dbReference type="InterPro" id="IPR011333">
    <property type="entry name" value="SKP1/BTB/POZ_sf"/>
</dbReference>
<dbReference type="InterPro" id="IPR003968">
    <property type="entry name" value="K_chnl_volt-dep_Kv"/>
</dbReference>
<dbReference type="Gene3D" id="3.30.710.10">
    <property type="entry name" value="Potassium Channel Kv1.1, Chain A"/>
    <property type="match status" value="1"/>
</dbReference>
<evidence type="ECO:0000256" key="1">
    <source>
        <dbReference type="ARBA" id="ARBA00004141"/>
    </source>
</evidence>
<evidence type="ECO:0000256" key="10">
    <source>
        <dbReference type="ARBA" id="ARBA00023136"/>
    </source>
</evidence>
<keyword evidence="4 13" id="KW-0812">Transmembrane</keyword>
<reference evidence="16" key="1">
    <citation type="submission" date="2025-08" db="UniProtKB">
        <authorList>
            <consortium name="RefSeq"/>
        </authorList>
    </citation>
    <scope>IDENTIFICATION</scope>
</reference>
<dbReference type="Gene3D" id="1.10.287.70">
    <property type="match status" value="1"/>
</dbReference>
<evidence type="ECO:0000313" key="16">
    <source>
        <dbReference type="RefSeq" id="XP_065673476.1"/>
    </source>
</evidence>
<dbReference type="InterPro" id="IPR003974">
    <property type="entry name" value="K_chnl_volt-dep_Kv3"/>
</dbReference>
<gene>
    <name evidence="16" type="primary">LOC101241012</name>
</gene>
<evidence type="ECO:0000256" key="5">
    <source>
        <dbReference type="ARBA" id="ARBA00022826"/>
    </source>
</evidence>
<keyword evidence="3" id="KW-0633">Potassium transport</keyword>
<feature type="transmembrane region" description="Helical" evidence="13">
    <location>
        <begin position="458"/>
        <end position="478"/>
    </location>
</feature>
<keyword evidence="10 13" id="KW-0472">Membrane</keyword>
<keyword evidence="6" id="KW-0851">Voltage-gated channel</keyword>
<evidence type="ECO:0000256" key="6">
    <source>
        <dbReference type="ARBA" id="ARBA00022882"/>
    </source>
</evidence>
<dbReference type="InterPro" id="IPR005821">
    <property type="entry name" value="Ion_trans_dom"/>
</dbReference>